<reference evidence="1 2" key="1">
    <citation type="submission" date="2018-11" db="EMBL/GenBank/DDBJ databases">
        <authorList>
            <person name="Kuo S.-C."/>
            <person name="Chen F.-J."/>
            <person name="Liao Y.-C."/>
        </authorList>
    </citation>
    <scope>NUCLEOTIDE SEQUENCE [LARGE SCALE GENOMIC DNA]</scope>
    <source>
        <strain evidence="1 2">2014S06-099</strain>
    </source>
</reference>
<evidence type="ECO:0000313" key="1">
    <source>
        <dbReference type="EMBL" id="AZC00064.1"/>
    </source>
</evidence>
<proteinExistence type="predicted"/>
<name>A0A3G6YI43_ACIPI</name>
<accession>A0A3G6YI43</accession>
<organism evidence="1 2">
    <name type="scientific">Acinetobacter pittii</name>
    <name type="common">Acinetobacter genomosp. 3</name>
    <dbReference type="NCBI Taxonomy" id="48296"/>
    <lineage>
        <taxon>Bacteria</taxon>
        <taxon>Pseudomonadati</taxon>
        <taxon>Pseudomonadota</taxon>
        <taxon>Gammaproteobacteria</taxon>
        <taxon>Moraxellales</taxon>
        <taxon>Moraxellaceae</taxon>
        <taxon>Acinetobacter</taxon>
        <taxon>Acinetobacter calcoaceticus/baumannii complex</taxon>
    </lineage>
</organism>
<dbReference type="EMBL" id="CP033540">
    <property type="protein sequence ID" value="AZC00064.1"/>
    <property type="molecule type" value="Genomic_DNA"/>
</dbReference>
<dbReference type="Proteomes" id="UP000254410">
    <property type="component" value="Chromosome"/>
</dbReference>
<reference evidence="1 2" key="2">
    <citation type="submission" date="2018-12" db="EMBL/GenBank/DDBJ databases">
        <title>Molecular Epidemiology of Emerging Carbapenem-Resistance in Acinetobacter nosocomialis and Acinetobacter pittii in Taiwan, 2010-2014.</title>
        <authorList>
            <person name="Huang W.-C."/>
            <person name="Wang H.-Y."/>
            <person name="Lai J.-F."/>
            <person name="Lauderdale T.-L."/>
            <person name="Sytwu H.-K."/>
        </authorList>
    </citation>
    <scope>NUCLEOTIDE SEQUENCE [LARGE SCALE GENOMIC DNA]</scope>
    <source>
        <strain evidence="1 2">2014S06-099</strain>
    </source>
</reference>
<gene>
    <name evidence="1" type="ORF">DKE52_002755</name>
</gene>
<sequence length="134" mass="15988">MPLLIAWKFHNFWLLFEARHMKKFNKNFNITFETAMKENLIGELAGDIAYKIGEGAGLHFWLDQQELLSVEKEKNKQTELDTIEFEDVYFTNYEKMQILDLESDIKSLFATWDLAEKIEQINSRTYLHYIAEKE</sequence>
<dbReference type="AlphaFoldDB" id="A0A3G6YI43"/>
<protein>
    <submittedName>
        <fullName evidence="1">Uncharacterized protein</fullName>
    </submittedName>
</protein>
<evidence type="ECO:0000313" key="2">
    <source>
        <dbReference type="Proteomes" id="UP000254410"/>
    </source>
</evidence>